<gene>
    <name evidence="1" type="ORF">GCM10007938_16140</name>
</gene>
<sequence length="70" mass="7859">MVYFMNKSKIIFPENSMAYEAEIKAQPVINTETDESTFFPKTSIALENEIRATRVTPGANKGFLSPEEKG</sequence>
<proteinExistence type="predicted"/>
<comment type="caution">
    <text evidence="1">The sequence shown here is derived from an EMBL/GenBank/DDBJ whole genome shotgun (WGS) entry which is preliminary data.</text>
</comment>
<keyword evidence="2" id="KW-1185">Reference proteome</keyword>
<accession>A0ABQ6EYU1</accession>
<reference evidence="2" key="1">
    <citation type="journal article" date="2019" name="Int. J. Syst. Evol. Microbiol.">
        <title>The Global Catalogue of Microorganisms (GCM) 10K type strain sequencing project: providing services to taxonomists for standard genome sequencing and annotation.</title>
        <authorList>
            <consortium name="The Broad Institute Genomics Platform"/>
            <consortium name="The Broad Institute Genome Sequencing Center for Infectious Disease"/>
            <person name="Wu L."/>
            <person name="Ma J."/>
        </authorList>
    </citation>
    <scope>NUCLEOTIDE SEQUENCE [LARGE SCALE GENOMIC DNA]</scope>
    <source>
        <strain evidence="2">NBRC 108723</strain>
    </source>
</reference>
<dbReference type="EMBL" id="BSPW01000027">
    <property type="protein sequence ID" value="GLT17836.1"/>
    <property type="molecule type" value="Genomic_DNA"/>
</dbReference>
<name>A0ABQ6EYU1_9VIBR</name>
<organism evidence="1 2">
    <name type="scientific">Vibrio zhanjiangensis</name>
    <dbReference type="NCBI Taxonomy" id="1046128"/>
    <lineage>
        <taxon>Bacteria</taxon>
        <taxon>Pseudomonadati</taxon>
        <taxon>Pseudomonadota</taxon>
        <taxon>Gammaproteobacteria</taxon>
        <taxon>Vibrionales</taxon>
        <taxon>Vibrionaceae</taxon>
        <taxon>Vibrio</taxon>
    </lineage>
</organism>
<dbReference type="Proteomes" id="UP001157138">
    <property type="component" value="Unassembled WGS sequence"/>
</dbReference>
<evidence type="ECO:0000313" key="2">
    <source>
        <dbReference type="Proteomes" id="UP001157138"/>
    </source>
</evidence>
<protein>
    <submittedName>
        <fullName evidence="1">Uncharacterized protein</fullName>
    </submittedName>
</protein>
<evidence type="ECO:0000313" key="1">
    <source>
        <dbReference type="EMBL" id="GLT17836.1"/>
    </source>
</evidence>